<reference evidence="3 4" key="1">
    <citation type="submission" date="2017-11" db="EMBL/GenBank/DDBJ databases">
        <title>De-novo sequencing of pomegranate (Punica granatum L.) genome.</title>
        <authorList>
            <person name="Akparov Z."/>
            <person name="Amiraslanov A."/>
            <person name="Hajiyeva S."/>
            <person name="Abbasov M."/>
            <person name="Kaur K."/>
            <person name="Hamwieh A."/>
            <person name="Solovyev V."/>
            <person name="Salamov A."/>
            <person name="Braich B."/>
            <person name="Kosarev P."/>
            <person name="Mahmoud A."/>
            <person name="Hajiyev E."/>
            <person name="Babayeva S."/>
            <person name="Izzatullayeva V."/>
            <person name="Mammadov A."/>
            <person name="Mammadov A."/>
            <person name="Sharifova S."/>
            <person name="Ojaghi J."/>
            <person name="Eynullazada K."/>
            <person name="Bayramov B."/>
            <person name="Abdulazimova A."/>
            <person name="Shahmuradov I."/>
        </authorList>
    </citation>
    <scope>NUCLEOTIDE SEQUENCE [LARGE SCALE GENOMIC DNA]</scope>
    <source>
        <strain evidence="4">cv. AG2017</strain>
        <tissue evidence="3">Leaf</tissue>
    </source>
</reference>
<dbReference type="InterPro" id="IPR026057">
    <property type="entry name" value="TBL_C"/>
</dbReference>
<dbReference type="PANTHER" id="PTHR32285">
    <property type="entry name" value="PROTEIN TRICHOME BIREFRINGENCE-LIKE 9-RELATED"/>
    <property type="match status" value="1"/>
</dbReference>
<name>A0A2I0HHW3_PUNGR</name>
<dbReference type="STRING" id="22663.A0A2I0HHW3"/>
<dbReference type="EMBL" id="PGOL01009069">
    <property type="protein sequence ID" value="PKI31282.1"/>
    <property type="molecule type" value="Genomic_DNA"/>
</dbReference>
<comment type="similarity">
    <text evidence="1">Belongs to the PC-esterase family. TBL subfamily.</text>
</comment>
<protein>
    <recommendedName>
        <fullName evidence="2">Trichome birefringence-like C-terminal domain-containing protein</fullName>
    </recommendedName>
</protein>
<proteinExistence type="inferred from homology"/>
<dbReference type="GO" id="GO:0016413">
    <property type="term" value="F:O-acetyltransferase activity"/>
    <property type="evidence" value="ECO:0007669"/>
    <property type="project" value="InterPro"/>
</dbReference>
<dbReference type="AlphaFoldDB" id="A0A2I0HHW3"/>
<accession>A0A2I0HHW3</accession>
<dbReference type="Pfam" id="PF13839">
    <property type="entry name" value="PC-Esterase"/>
    <property type="match status" value="1"/>
</dbReference>
<comment type="caution">
    <text evidence="3">The sequence shown here is derived from an EMBL/GenBank/DDBJ whole genome shotgun (WGS) entry which is preliminary data.</text>
</comment>
<dbReference type="GO" id="GO:0005794">
    <property type="term" value="C:Golgi apparatus"/>
    <property type="evidence" value="ECO:0007669"/>
    <property type="project" value="TreeGrafter"/>
</dbReference>
<evidence type="ECO:0000259" key="2">
    <source>
        <dbReference type="Pfam" id="PF13839"/>
    </source>
</evidence>
<sequence>MSVEHAYKRAIETVFQWIQSDVNRTKTQIYFRTFAPVHFRGGDWKSGGTCHLETLPELDSSLMPSETWTQFKIFNEVFSSTSLLSQSGAFELQVLNITRMSSRRKDGHASLYYLPPGIGPAPMHRQDCSHWCLPGVPDSWNELLYALFLKRELRS</sequence>
<gene>
    <name evidence="3" type="ORF">CRG98_048329</name>
</gene>
<dbReference type="Proteomes" id="UP000233551">
    <property type="component" value="Unassembled WGS sequence"/>
</dbReference>
<evidence type="ECO:0000313" key="4">
    <source>
        <dbReference type="Proteomes" id="UP000233551"/>
    </source>
</evidence>
<feature type="domain" description="Trichome birefringence-like C-terminal" evidence="2">
    <location>
        <begin position="1"/>
        <end position="146"/>
    </location>
</feature>
<dbReference type="InterPro" id="IPR029962">
    <property type="entry name" value="TBL"/>
</dbReference>
<evidence type="ECO:0000256" key="1">
    <source>
        <dbReference type="ARBA" id="ARBA00007727"/>
    </source>
</evidence>
<keyword evidence="4" id="KW-1185">Reference proteome</keyword>
<evidence type="ECO:0000313" key="3">
    <source>
        <dbReference type="EMBL" id="PKI31282.1"/>
    </source>
</evidence>
<organism evidence="3 4">
    <name type="scientific">Punica granatum</name>
    <name type="common">Pomegranate</name>
    <dbReference type="NCBI Taxonomy" id="22663"/>
    <lineage>
        <taxon>Eukaryota</taxon>
        <taxon>Viridiplantae</taxon>
        <taxon>Streptophyta</taxon>
        <taxon>Embryophyta</taxon>
        <taxon>Tracheophyta</taxon>
        <taxon>Spermatophyta</taxon>
        <taxon>Magnoliopsida</taxon>
        <taxon>eudicotyledons</taxon>
        <taxon>Gunneridae</taxon>
        <taxon>Pentapetalae</taxon>
        <taxon>rosids</taxon>
        <taxon>malvids</taxon>
        <taxon>Myrtales</taxon>
        <taxon>Lythraceae</taxon>
        <taxon>Punica</taxon>
    </lineage>
</organism>
<dbReference type="PANTHER" id="PTHR32285:SF213">
    <property type="entry name" value="PROTEIN TRICHOME BIREFRINGENCE-LIKE 11"/>
    <property type="match status" value="1"/>
</dbReference>